<dbReference type="InterPro" id="IPR000719">
    <property type="entry name" value="Prot_kinase_dom"/>
</dbReference>
<protein>
    <submittedName>
        <fullName evidence="6">Kinase-like domain-containing protein</fullName>
    </submittedName>
</protein>
<dbReference type="FunFam" id="3.30.200.20:FF:000042">
    <property type="entry name" value="Aurora kinase A"/>
    <property type="match status" value="1"/>
</dbReference>
<proteinExistence type="inferred from homology"/>
<comment type="similarity">
    <text evidence="4">Belongs to the protein kinase superfamily.</text>
</comment>
<dbReference type="FunFam" id="1.10.510.10:FF:000571">
    <property type="entry name" value="Maternal embryonic leucine zipper kinase"/>
    <property type="match status" value="1"/>
</dbReference>
<dbReference type="InterPro" id="IPR008271">
    <property type="entry name" value="Ser/Thr_kinase_AS"/>
</dbReference>
<dbReference type="Proteomes" id="UP000664859">
    <property type="component" value="Unassembled WGS sequence"/>
</dbReference>
<dbReference type="GO" id="GO:0035556">
    <property type="term" value="P:intracellular signal transduction"/>
    <property type="evidence" value="ECO:0007669"/>
    <property type="project" value="TreeGrafter"/>
</dbReference>
<evidence type="ECO:0000256" key="2">
    <source>
        <dbReference type="ARBA" id="ARBA00022840"/>
    </source>
</evidence>
<dbReference type="PROSITE" id="PS00107">
    <property type="entry name" value="PROTEIN_KINASE_ATP"/>
    <property type="match status" value="1"/>
</dbReference>
<dbReference type="InterPro" id="IPR017441">
    <property type="entry name" value="Protein_kinase_ATP_BS"/>
</dbReference>
<gene>
    <name evidence="6" type="ORF">JKP88DRAFT_162629</name>
</gene>
<dbReference type="PROSITE" id="PS00108">
    <property type="entry name" value="PROTEIN_KINASE_ST"/>
    <property type="match status" value="1"/>
</dbReference>
<dbReference type="GO" id="GO:0004674">
    <property type="term" value="F:protein serine/threonine kinase activity"/>
    <property type="evidence" value="ECO:0007669"/>
    <property type="project" value="UniProtKB-KW"/>
</dbReference>
<keyword evidence="1 3" id="KW-0547">Nucleotide-binding</keyword>
<evidence type="ECO:0000256" key="3">
    <source>
        <dbReference type="PROSITE-ProRule" id="PRU10141"/>
    </source>
</evidence>
<organism evidence="6 7">
    <name type="scientific">Tribonema minus</name>
    <dbReference type="NCBI Taxonomy" id="303371"/>
    <lineage>
        <taxon>Eukaryota</taxon>
        <taxon>Sar</taxon>
        <taxon>Stramenopiles</taxon>
        <taxon>Ochrophyta</taxon>
        <taxon>PX clade</taxon>
        <taxon>Xanthophyceae</taxon>
        <taxon>Tribonematales</taxon>
        <taxon>Tribonemataceae</taxon>
        <taxon>Tribonema</taxon>
    </lineage>
</organism>
<dbReference type="GO" id="GO:0005737">
    <property type="term" value="C:cytoplasm"/>
    <property type="evidence" value="ECO:0007669"/>
    <property type="project" value="TreeGrafter"/>
</dbReference>
<dbReference type="SUPFAM" id="SSF56112">
    <property type="entry name" value="Protein kinase-like (PK-like)"/>
    <property type="match status" value="1"/>
</dbReference>
<dbReference type="PANTHER" id="PTHR24346">
    <property type="entry name" value="MAP/MICROTUBULE AFFINITY-REGULATING KINASE"/>
    <property type="match status" value="1"/>
</dbReference>
<dbReference type="AlphaFoldDB" id="A0A836CGI0"/>
<evidence type="ECO:0000259" key="5">
    <source>
        <dbReference type="PROSITE" id="PS50011"/>
    </source>
</evidence>
<keyword evidence="4" id="KW-0723">Serine/threonine-protein kinase</keyword>
<dbReference type="PROSITE" id="PS50011">
    <property type="entry name" value="PROTEIN_KINASE_DOM"/>
    <property type="match status" value="1"/>
</dbReference>
<accession>A0A836CGI0</accession>
<keyword evidence="6" id="KW-0808">Transferase</keyword>
<dbReference type="Pfam" id="PF00069">
    <property type="entry name" value="Pkinase"/>
    <property type="match status" value="1"/>
</dbReference>
<evidence type="ECO:0000313" key="7">
    <source>
        <dbReference type="Proteomes" id="UP000664859"/>
    </source>
</evidence>
<dbReference type="PANTHER" id="PTHR24346:SF77">
    <property type="entry name" value="SERINE THREONINE PROTEIN KINASE"/>
    <property type="match status" value="1"/>
</dbReference>
<feature type="non-terminal residue" evidence="6">
    <location>
        <position position="328"/>
    </location>
</feature>
<keyword evidence="2 3" id="KW-0067">ATP-binding</keyword>
<keyword evidence="7" id="KW-1185">Reference proteome</keyword>
<feature type="binding site" evidence="3">
    <location>
        <position position="50"/>
    </location>
    <ligand>
        <name>ATP</name>
        <dbReference type="ChEBI" id="CHEBI:30616"/>
    </ligand>
</feature>
<feature type="domain" description="Protein kinase" evidence="5">
    <location>
        <begin position="21"/>
        <end position="295"/>
    </location>
</feature>
<evidence type="ECO:0000256" key="1">
    <source>
        <dbReference type="ARBA" id="ARBA00022741"/>
    </source>
</evidence>
<dbReference type="SMART" id="SM00220">
    <property type="entry name" value="S_TKc"/>
    <property type="match status" value="1"/>
</dbReference>
<comment type="caution">
    <text evidence="6">The sequence shown here is derived from an EMBL/GenBank/DDBJ whole genome shotgun (WGS) entry which is preliminary data.</text>
</comment>
<name>A0A836CGI0_9STRA</name>
<sequence>LAHPQPVGGSWLKNRYIVNNYILLNTLGTGSYAEVRLAKNKVDNGLYAVKIINKDVMSRRQMGKEGTFLDDVKREIAIMKKVMHPNVLRLYEVMDDPRVHKLYLVLEYMRKGDIMNVLSGDARRLVCDPMDDLGVWHIFRQVVQGLSYLHLQNIVHGDIKPQNLLLDDAHNCKIADFGISKMLAGSTQRLREGAGTPAFMSPELCAGIPYNGQLADVWALGATVYMIRFGRPPFASTQLLELYQKAKFDPLEFPPDVAASSGLKRLLQGMLVKDPSKRMRLEQVRAKWSPQMHYLGARGGAGAHKVVVASALFSVWGRSRCAQGGRQK</sequence>
<reference evidence="6" key="1">
    <citation type="submission" date="2021-02" db="EMBL/GenBank/DDBJ databases">
        <title>First Annotated Genome of the Yellow-green Alga Tribonema minus.</title>
        <authorList>
            <person name="Mahan K.M."/>
        </authorList>
    </citation>
    <scope>NUCLEOTIDE SEQUENCE</scope>
    <source>
        <strain evidence="6">UTEX B ZZ1240</strain>
    </source>
</reference>
<dbReference type="EMBL" id="JAFCMP010000124">
    <property type="protein sequence ID" value="KAG5185695.1"/>
    <property type="molecule type" value="Genomic_DNA"/>
</dbReference>
<dbReference type="CDD" id="cd14008">
    <property type="entry name" value="STKc_LKB1_CaMKK"/>
    <property type="match status" value="1"/>
</dbReference>
<evidence type="ECO:0000313" key="6">
    <source>
        <dbReference type="EMBL" id="KAG5185695.1"/>
    </source>
</evidence>
<dbReference type="GO" id="GO:0005524">
    <property type="term" value="F:ATP binding"/>
    <property type="evidence" value="ECO:0007669"/>
    <property type="project" value="UniProtKB-UniRule"/>
</dbReference>
<evidence type="ECO:0000256" key="4">
    <source>
        <dbReference type="RuleBase" id="RU000304"/>
    </source>
</evidence>
<dbReference type="Gene3D" id="1.10.510.10">
    <property type="entry name" value="Transferase(Phosphotransferase) domain 1"/>
    <property type="match status" value="1"/>
</dbReference>
<dbReference type="OrthoDB" id="68483at2759"/>
<keyword evidence="6" id="KW-0418">Kinase</keyword>
<dbReference type="InterPro" id="IPR011009">
    <property type="entry name" value="Kinase-like_dom_sf"/>
</dbReference>